<evidence type="ECO:0000313" key="1">
    <source>
        <dbReference type="EMBL" id="MCG4745386.1"/>
    </source>
</evidence>
<comment type="caution">
    <text evidence="1">The sequence shown here is derived from an EMBL/GenBank/DDBJ whole genome shotgun (WGS) entry which is preliminary data.</text>
</comment>
<dbReference type="GeneID" id="97207484"/>
<gene>
    <name evidence="1" type="ORF">L0N08_08200</name>
</gene>
<protein>
    <recommendedName>
        <fullName evidence="3">FCD domain-containing protein</fullName>
    </recommendedName>
</protein>
<dbReference type="AlphaFoldDB" id="A0AAX1SKU1"/>
<sequence length="197" mass="22358">MLSITVRRTLTLLNQLGAVQSINGVGSKILSTEDSLKNYDMTRPMIRKRLLDFVQSLQIFAMTCRACVKSIKAQAIGLWKDRLAYIRENFRYESVVFASLEIIPLCSPNQVIQEIYNQLPSLLLWGYPLRSMHGSREEINAFYLPHINLLSESLERGDWDGLAAELEDLLFYELRFSAARLGELGIKEASGLVISQS</sequence>
<name>A0AAX1SKU1_9FIRM</name>
<organism evidence="1 2">
    <name type="scientific">Enterocloster aldenensis</name>
    <dbReference type="NCBI Taxonomy" id="358742"/>
    <lineage>
        <taxon>Bacteria</taxon>
        <taxon>Bacillati</taxon>
        <taxon>Bacillota</taxon>
        <taxon>Clostridia</taxon>
        <taxon>Lachnospirales</taxon>
        <taxon>Lachnospiraceae</taxon>
        <taxon>Enterocloster</taxon>
    </lineage>
</organism>
<evidence type="ECO:0008006" key="3">
    <source>
        <dbReference type="Google" id="ProtNLM"/>
    </source>
</evidence>
<reference evidence="1" key="1">
    <citation type="submission" date="2022-01" db="EMBL/GenBank/DDBJ databases">
        <title>Collection of gut derived symbiotic bacterial strains cultured from healthy donors.</title>
        <authorList>
            <person name="Lin H."/>
            <person name="Kohout C."/>
            <person name="Waligurski E."/>
            <person name="Pamer E.G."/>
        </authorList>
    </citation>
    <scope>NUCLEOTIDE SEQUENCE</scope>
    <source>
        <strain evidence="1">DFI.6.55</strain>
    </source>
</reference>
<dbReference type="RefSeq" id="WP_117558681.1">
    <property type="nucleotide sequence ID" value="NZ_BAABZL010000001.1"/>
</dbReference>
<proteinExistence type="predicted"/>
<dbReference type="Proteomes" id="UP001299608">
    <property type="component" value="Unassembled WGS sequence"/>
</dbReference>
<dbReference type="EMBL" id="JAKNGE010000008">
    <property type="protein sequence ID" value="MCG4745386.1"/>
    <property type="molecule type" value="Genomic_DNA"/>
</dbReference>
<accession>A0AAX1SKU1</accession>
<evidence type="ECO:0000313" key="2">
    <source>
        <dbReference type="Proteomes" id="UP001299608"/>
    </source>
</evidence>